<keyword evidence="3" id="KW-1185">Reference proteome</keyword>
<evidence type="ECO:0000256" key="1">
    <source>
        <dbReference type="SAM" id="MobiDB-lite"/>
    </source>
</evidence>
<evidence type="ECO:0000313" key="2">
    <source>
        <dbReference type="EMBL" id="CAK9275078.1"/>
    </source>
</evidence>
<dbReference type="Proteomes" id="UP001497444">
    <property type="component" value="Chromosome 6"/>
</dbReference>
<organism evidence="2 3">
    <name type="scientific">Sphagnum jensenii</name>
    <dbReference type="NCBI Taxonomy" id="128206"/>
    <lineage>
        <taxon>Eukaryota</taxon>
        <taxon>Viridiplantae</taxon>
        <taxon>Streptophyta</taxon>
        <taxon>Embryophyta</taxon>
        <taxon>Bryophyta</taxon>
        <taxon>Sphagnophytina</taxon>
        <taxon>Sphagnopsida</taxon>
        <taxon>Sphagnales</taxon>
        <taxon>Sphagnaceae</taxon>
        <taxon>Sphagnum</taxon>
    </lineage>
</organism>
<dbReference type="EMBL" id="OZ020101">
    <property type="protein sequence ID" value="CAK9275078.1"/>
    <property type="molecule type" value="Genomic_DNA"/>
</dbReference>
<protein>
    <submittedName>
        <fullName evidence="2">Uncharacterized protein</fullName>
    </submittedName>
</protein>
<proteinExistence type="predicted"/>
<evidence type="ECO:0000313" key="3">
    <source>
        <dbReference type="Proteomes" id="UP001497444"/>
    </source>
</evidence>
<feature type="compositionally biased region" description="Basic and acidic residues" evidence="1">
    <location>
        <begin position="433"/>
        <end position="443"/>
    </location>
</feature>
<accession>A0ABP0X7J8</accession>
<sequence length="453" mass="49081">MVSNNMIPQYHLHFPRTTRLHLDLNTTPAANSSEDFVADFSGSESSLEVQSASTHGEVVAVAPLSESNLELHLASTHREDVVACFGINSVAVRNFAIQLHEEAASESSLELQLAYSRPEVPVARGVDINTPDRRALSKLCKRRLPIKRLSRPASIESLLFSFMRRPDWKALSQPQSASDTHQEVVVARIDINTVAAEESNFVVELHEAAGLESSLSAFQSASDTHQEVVAARIDINTVTTEESNFVVELHEAAGSESPSEAFQSASDTHREVVAAGVNINKVAAEESNCVVELHEAAGSESSLEAFQSASATRQELVVATGVDIHTVAAAAERNFVVAQLHEASREPKIRLMADLMNPAEEEVAVAPTTRVLESLEASLIHMNTEAASPHDHVDEPAEEEHEQQLLQEAAPVNLINSPAAHRLTHEPYHDTHELHHHDAHDIDTPGAPAAATG</sequence>
<feature type="region of interest" description="Disordered" evidence="1">
    <location>
        <begin position="433"/>
        <end position="453"/>
    </location>
</feature>
<reference evidence="2" key="1">
    <citation type="submission" date="2024-02" db="EMBL/GenBank/DDBJ databases">
        <authorList>
            <consortium name="ELIXIR-Norway"/>
            <consortium name="Elixir Norway"/>
        </authorList>
    </citation>
    <scope>NUCLEOTIDE SEQUENCE</scope>
</reference>
<name>A0ABP0X7J8_9BRYO</name>
<gene>
    <name evidence="2" type="ORF">CSSPJE1EN1_LOCUS20556</name>
</gene>